<keyword evidence="6" id="KW-0934">Plastid</keyword>
<name>A0A5B9RDT5_9MONI</name>
<dbReference type="GeneID" id="41794886"/>
<reference evidence="6" key="1">
    <citation type="journal article" date="2019" name="Bot. J. Linn. Soc.">
        <title>Dynamism in plastome structure observed across the phylogenetic tree of ferns.</title>
        <authorList>
            <person name="Lehtonen S."/>
            <person name="Cardenas G.G."/>
        </authorList>
    </citation>
    <scope>NUCLEOTIDE SEQUENCE</scope>
</reference>
<evidence type="ECO:0000313" key="6">
    <source>
        <dbReference type="EMBL" id="QEG57573.1"/>
    </source>
</evidence>
<dbReference type="PANTHER" id="PTHR21349:SF0">
    <property type="entry name" value="LARGE RIBOSOMAL SUBUNIT PROTEIN BL21M"/>
    <property type="match status" value="1"/>
</dbReference>
<evidence type="ECO:0000256" key="3">
    <source>
        <dbReference type="ARBA" id="ARBA00023274"/>
    </source>
</evidence>
<keyword evidence="6" id="KW-0150">Chloroplast</keyword>
<dbReference type="HAMAP" id="MF_01363">
    <property type="entry name" value="Ribosomal_bL21"/>
    <property type="match status" value="1"/>
</dbReference>
<evidence type="ECO:0000256" key="5">
    <source>
        <dbReference type="RuleBase" id="RU000563"/>
    </source>
</evidence>
<keyword evidence="4" id="KW-0694">RNA-binding</keyword>
<comment type="similarity">
    <text evidence="1 4 5">Belongs to the bacterial ribosomal protein bL21 family.</text>
</comment>
<dbReference type="AlphaFoldDB" id="A0A5B9RDT5"/>
<geneLocation type="chloroplast" evidence="6"/>
<evidence type="ECO:0000256" key="4">
    <source>
        <dbReference type="HAMAP-Rule" id="MF_01363"/>
    </source>
</evidence>
<proteinExistence type="inferred from homology"/>
<dbReference type="EMBL" id="MK705753">
    <property type="protein sequence ID" value="QEG57573.1"/>
    <property type="molecule type" value="Genomic_DNA"/>
</dbReference>
<dbReference type="GO" id="GO:0009507">
    <property type="term" value="C:chloroplast"/>
    <property type="evidence" value="ECO:0007669"/>
    <property type="project" value="UniProtKB-SubCell"/>
</dbReference>
<keyword evidence="2 4" id="KW-0689">Ribosomal protein</keyword>
<dbReference type="GO" id="GO:0005840">
    <property type="term" value="C:ribosome"/>
    <property type="evidence" value="ECO:0007669"/>
    <property type="project" value="UniProtKB-KW"/>
</dbReference>
<evidence type="ECO:0000256" key="1">
    <source>
        <dbReference type="ARBA" id="ARBA00008563"/>
    </source>
</evidence>
<keyword evidence="3 4" id="KW-0687">Ribonucleoprotein</keyword>
<accession>A0A5B9RDT5</accession>
<gene>
    <name evidence="4 6" type="primary">rpl21</name>
</gene>
<comment type="function">
    <text evidence="4 5">This protein binds to 23S rRNA.</text>
</comment>
<dbReference type="GO" id="GO:1990904">
    <property type="term" value="C:ribonucleoprotein complex"/>
    <property type="evidence" value="ECO:0007669"/>
    <property type="project" value="UniProtKB-KW"/>
</dbReference>
<dbReference type="Pfam" id="PF00829">
    <property type="entry name" value="Ribosomal_L21p"/>
    <property type="match status" value="1"/>
</dbReference>
<sequence length="118" mass="13673">MNKYAIIDIGGKQLRVEQGRFYDARHFAPVQYALTLNKKITINRVLLIRQGSSINLGYPWLNDAAVKGRILQGCFKKKMVIQKISSKKKTRRTLGYRENITRFVVDSIHFGDKNPNKY</sequence>
<comment type="subunit">
    <text evidence="4 5">Part of the 50S ribosomal subunit.</text>
</comment>
<dbReference type="NCBIfam" id="TIGR00061">
    <property type="entry name" value="L21"/>
    <property type="match status" value="1"/>
</dbReference>
<dbReference type="GO" id="GO:0003735">
    <property type="term" value="F:structural constituent of ribosome"/>
    <property type="evidence" value="ECO:0007669"/>
    <property type="project" value="InterPro"/>
</dbReference>
<dbReference type="RefSeq" id="YP_009690793.1">
    <property type="nucleotide sequence ID" value="NC_044683.1"/>
</dbReference>
<dbReference type="GO" id="GO:0019843">
    <property type="term" value="F:rRNA binding"/>
    <property type="evidence" value="ECO:0007669"/>
    <property type="project" value="UniProtKB-UniRule"/>
</dbReference>
<dbReference type="SUPFAM" id="SSF141091">
    <property type="entry name" value="L21p-like"/>
    <property type="match status" value="1"/>
</dbReference>
<organism evidence="6">
    <name type="scientific">Nephrolepis biserrata</name>
    <dbReference type="NCBI Taxonomy" id="389499"/>
    <lineage>
        <taxon>Eukaryota</taxon>
        <taxon>Viridiplantae</taxon>
        <taxon>Streptophyta</taxon>
        <taxon>Embryophyta</taxon>
        <taxon>Tracheophyta</taxon>
        <taxon>Polypodiopsida</taxon>
        <taxon>Polypodiidae</taxon>
        <taxon>Polypodiales</taxon>
        <taxon>Polypodiineae</taxon>
        <taxon>Nephrolepidaceae</taxon>
        <taxon>Nephrolepis</taxon>
    </lineage>
</organism>
<comment type="subcellular location">
    <subcellularLocation>
        <location evidence="4">Plastid</location>
        <location evidence="4">Chloroplast</location>
    </subcellularLocation>
</comment>
<dbReference type="InterPro" id="IPR036164">
    <property type="entry name" value="bL21-like_sf"/>
</dbReference>
<keyword evidence="4" id="KW-0699">rRNA-binding</keyword>
<dbReference type="InterPro" id="IPR028909">
    <property type="entry name" value="bL21-like"/>
</dbReference>
<dbReference type="InterPro" id="IPR001787">
    <property type="entry name" value="Ribosomal_bL21"/>
</dbReference>
<evidence type="ECO:0000256" key="2">
    <source>
        <dbReference type="ARBA" id="ARBA00022980"/>
    </source>
</evidence>
<dbReference type="GO" id="GO:0006412">
    <property type="term" value="P:translation"/>
    <property type="evidence" value="ECO:0007669"/>
    <property type="project" value="UniProtKB-UniRule"/>
</dbReference>
<dbReference type="PANTHER" id="PTHR21349">
    <property type="entry name" value="50S RIBOSOMAL PROTEIN L21"/>
    <property type="match status" value="1"/>
</dbReference>
<protein>
    <recommendedName>
        <fullName evidence="4">Large ribosomal subunit protein bL21c</fullName>
    </recommendedName>
</protein>